<gene>
    <name evidence="1" type="ORF">J1N35_025369</name>
</gene>
<sequence length="135" mass="15095">MCFSIVWRVLAPMGGGRVITEKWPRQLVHNLKAIYGPIRPNITSNWILVVSSHEKSGTNINLIIAPTNPRIIGGSGTTCGFGNDLEENTNLSRKIDEAMDLRASLRDMCKKRRTDMGLINMVISSEEKADSRRLE</sequence>
<dbReference type="AlphaFoldDB" id="A0A9D3V7F6"/>
<evidence type="ECO:0000313" key="1">
    <source>
        <dbReference type="EMBL" id="KAH1073041.1"/>
    </source>
</evidence>
<name>A0A9D3V7F6_9ROSI</name>
<keyword evidence="2" id="KW-1185">Reference proteome</keyword>
<reference evidence="1 2" key="1">
    <citation type="journal article" date="2021" name="Plant Biotechnol. J.">
        <title>Multi-omics assisted identification of the key and species-specific regulatory components of drought-tolerant mechanisms in Gossypium stocksii.</title>
        <authorList>
            <person name="Yu D."/>
            <person name="Ke L."/>
            <person name="Zhang D."/>
            <person name="Wu Y."/>
            <person name="Sun Y."/>
            <person name="Mei J."/>
            <person name="Sun J."/>
            <person name="Sun Y."/>
        </authorList>
    </citation>
    <scope>NUCLEOTIDE SEQUENCE [LARGE SCALE GENOMIC DNA]</scope>
    <source>
        <strain evidence="2">cv. E1</strain>
        <tissue evidence="1">Leaf</tissue>
    </source>
</reference>
<proteinExistence type="predicted"/>
<evidence type="ECO:0000313" key="2">
    <source>
        <dbReference type="Proteomes" id="UP000828251"/>
    </source>
</evidence>
<protein>
    <submittedName>
        <fullName evidence="1">Uncharacterized protein</fullName>
    </submittedName>
</protein>
<organism evidence="1 2">
    <name type="scientific">Gossypium stocksii</name>
    <dbReference type="NCBI Taxonomy" id="47602"/>
    <lineage>
        <taxon>Eukaryota</taxon>
        <taxon>Viridiplantae</taxon>
        <taxon>Streptophyta</taxon>
        <taxon>Embryophyta</taxon>
        <taxon>Tracheophyta</taxon>
        <taxon>Spermatophyta</taxon>
        <taxon>Magnoliopsida</taxon>
        <taxon>eudicotyledons</taxon>
        <taxon>Gunneridae</taxon>
        <taxon>Pentapetalae</taxon>
        <taxon>rosids</taxon>
        <taxon>malvids</taxon>
        <taxon>Malvales</taxon>
        <taxon>Malvaceae</taxon>
        <taxon>Malvoideae</taxon>
        <taxon>Gossypium</taxon>
    </lineage>
</organism>
<dbReference type="Proteomes" id="UP000828251">
    <property type="component" value="Unassembled WGS sequence"/>
</dbReference>
<comment type="caution">
    <text evidence="1">The sequence shown here is derived from an EMBL/GenBank/DDBJ whole genome shotgun (WGS) entry which is preliminary data.</text>
</comment>
<accession>A0A9D3V7F6</accession>
<dbReference type="EMBL" id="JAIQCV010000008">
    <property type="protein sequence ID" value="KAH1073041.1"/>
    <property type="molecule type" value="Genomic_DNA"/>
</dbReference>